<feature type="active site" description="Proton acceptor" evidence="7">
    <location>
        <position position="340"/>
    </location>
</feature>
<protein>
    <recommendedName>
        <fullName evidence="7">Glucose-6-phosphate 1-dehydrogenase</fullName>
        <shortName evidence="7">G6PD</shortName>
        <ecNumber evidence="7">1.1.1.49</ecNumber>
    </recommendedName>
</protein>
<evidence type="ECO:0000256" key="8">
    <source>
        <dbReference type="SAM" id="MobiDB-lite"/>
    </source>
</evidence>
<proteinExistence type="inferred from homology"/>
<feature type="binding site" evidence="7">
    <location>
        <position position="438"/>
    </location>
    <ligand>
        <name>substrate</name>
    </ligand>
</feature>
<accession>A0A919R402</accession>
<sequence length="587" mass="64252">MNDSKGPGPQPGNGPTPSGDPSNSTDPTGSAGSTPPAGGEPVAHEFDVPARDGGPESLAAQDESRTAAQAVAGTATTIEVAEANPLRDPRDKRLPRVAGPCVLVLFGVTGDLAKRKLLPAIYDLGNRGLLPPGFSLVGFARRDWAAQDFAQITHDAVKEHARTPFREEVWKQICEGLHFVPGSFDDDGAFDALAMALKEIDETRGTGGNYAFYTSTPPKYFPVIIEQLKRTGLTRPPEGAWRRVVIEKPFGHDLKSARELNRIVDSAFKPDSVFRIDHYLGKETVQNILALRFANTLFEPIWNRRYVDHVQITMAEDIGVGGRAGYYDGIGAARDVIQNHLLQLLALVGMEDPTAFGPSALRREKEKVLEAVTLPEDLSLGTARGQYVSGWQGGVPVRGFLEEDGIPPDSRTETYAAVRLEIANRRWAGVPFYLRTGKRLGRRMTEVAVVFQRAPHLPFSKTDTEILGHNALVIRIQPDEGVTVRFGSKVPGTAMEVRDVNMDFAYGEAFLESSPEAYERLLLDVLIGDPPLFPHQREVELSWMIMDPIEEHWAADGSQPEGYDAGSGGPASADEMMARDGRAWRRL</sequence>
<feature type="binding site" evidence="7">
    <location>
        <position position="335"/>
    </location>
    <ligand>
        <name>substrate</name>
    </ligand>
</feature>
<comment type="function">
    <text evidence="7">Catalyzes the oxidation of glucose 6-phosphate to 6-phosphogluconolactone.</text>
</comment>
<dbReference type="GO" id="GO:0006006">
    <property type="term" value="P:glucose metabolic process"/>
    <property type="evidence" value="ECO:0007669"/>
    <property type="project" value="UniProtKB-KW"/>
</dbReference>
<dbReference type="HAMAP" id="MF_00966">
    <property type="entry name" value="G6PD"/>
    <property type="match status" value="1"/>
</dbReference>
<evidence type="ECO:0000256" key="2">
    <source>
        <dbReference type="ARBA" id="ARBA00009975"/>
    </source>
</evidence>
<dbReference type="InterPro" id="IPR019796">
    <property type="entry name" value="G6P_DH_AS"/>
</dbReference>
<comment type="similarity">
    <text evidence="2 7">Belongs to the glucose-6-phosphate dehydrogenase family.</text>
</comment>
<feature type="region of interest" description="Disordered" evidence="8">
    <location>
        <begin position="1"/>
        <end position="60"/>
    </location>
</feature>
<feature type="binding site" evidence="7">
    <location>
        <position position="248"/>
    </location>
    <ligand>
        <name>NADP(+)</name>
        <dbReference type="ChEBI" id="CHEBI:58349"/>
    </ligand>
</feature>
<dbReference type="PANTHER" id="PTHR23429">
    <property type="entry name" value="GLUCOSE-6-PHOSPHATE 1-DEHYDROGENASE G6PD"/>
    <property type="match status" value="1"/>
</dbReference>
<dbReference type="NCBIfam" id="TIGR00871">
    <property type="entry name" value="zwf"/>
    <property type="match status" value="1"/>
</dbReference>
<feature type="binding site" evidence="7">
    <location>
        <position position="278"/>
    </location>
    <ligand>
        <name>substrate</name>
    </ligand>
</feature>
<feature type="domain" description="Glucose-6-phosphate dehydrogenase C-terminal" evidence="10">
    <location>
        <begin position="289"/>
        <end position="585"/>
    </location>
</feature>
<dbReference type="EC" id="1.1.1.49" evidence="7"/>
<dbReference type="Pfam" id="PF02781">
    <property type="entry name" value="G6PD_C"/>
    <property type="match status" value="1"/>
</dbReference>
<dbReference type="PRINTS" id="PR00079">
    <property type="entry name" value="G6PDHDRGNASE"/>
</dbReference>
<dbReference type="Pfam" id="PF00479">
    <property type="entry name" value="G6PD_N"/>
    <property type="match status" value="1"/>
</dbReference>
<feature type="binding site" evidence="7">
    <location>
        <position position="282"/>
    </location>
    <ligand>
        <name>substrate</name>
    </ligand>
</feature>
<comment type="catalytic activity">
    <reaction evidence="7">
        <text>D-glucose 6-phosphate + NADP(+) = 6-phospho-D-glucono-1,5-lactone + NADPH + H(+)</text>
        <dbReference type="Rhea" id="RHEA:15841"/>
        <dbReference type="ChEBI" id="CHEBI:15378"/>
        <dbReference type="ChEBI" id="CHEBI:57783"/>
        <dbReference type="ChEBI" id="CHEBI:57955"/>
        <dbReference type="ChEBI" id="CHEBI:58349"/>
        <dbReference type="ChEBI" id="CHEBI:61548"/>
        <dbReference type="EC" id="1.1.1.49"/>
    </reaction>
</comment>
<dbReference type="EMBL" id="BOOU01000056">
    <property type="protein sequence ID" value="GII79277.1"/>
    <property type="molecule type" value="Genomic_DNA"/>
</dbReference>
<keyword evidence="5 7" id="KW-0560">Oxidoreductase</keyword>
<dbReference type="InterPro" id="IPR036291">
    <property type="entry name" value="NAD(P)-bd_dom_sf"/>
</dbReference>
<dbReference type="PANTHER" id="PTHR23429:SF0">
    <property type="entry name" value="GLUCOSE-6-PHOSPHATE 1-DEHYDROGENASE"/>
    <property type="match status" value="1"/>
</dbReference>
<dbReference type="InterPro" id="IPR022675">
    <property type="entry name" value="G6P_DH_C"/>
</dbReference>
<keyword evidence="4 7" id="KW-0521">NADP</keyword>
<dbReference type="PROSITE" id="PS00069">
    <property type="entry name" value="G6P_DEHYDROGENASE"/>
    <property type="match status" value="1"/>
</dbReference>
<dbReference type="SUPFAM" id="SSF51735">
    <property type="entry name" value="NAD(P)-binding Rossmann-fold domains"/>
    <property type="match status" value="1"/>
</dbReference>
<evidence type="ECO:0000256" key="1">
    <source>
        <dbReference type="ARBA" id="ARBA00004937"/>
    </source>
</evidence>
<evidence type="ECO:0000256" key="6">
    <source>
        <dbReference type="ARBA" id="ARBA00023277"/>
    </source>
</evidence>
<evidence type="ECO:0000259" key="9">
    <source>
        <dbReference type="Pfam" id="PF00479"/>
    </source>
</evidence>
<comment type="caution">
    <text evidence="11">The sequence shown here is derived from an EMBL/GenBank/DDBJ whole genome shotgun (WGS) entry which is preliminary data.</text>
</comment>
<dbReference type="GO" id="GO:0004345">
    <property type="term" value="F:glucose-6-phosphate dehydrogenase activity"/>
    <property type="evidence" value="ECO:0007669"/>
    <property type="project" value="UniProtKB-UniRule"/>
</dbReference>
<feature type="region of interest" description="Disordered" evidence="8">
    <location>
        <begin position="555"/>
        <end position="576"/>
    </location>
</feature>
<feature type="compositionally biased region" description="Polar residues" evidence="8">
    <location>
        <begin position="20"/>
        <end position="33"/>
    </location>
</feature>
<dbReference type="RefSeq" id="WP_239137621.1">
    <property type="nucleotide sequence ID" value="NZ_BOOU01000056.1"/>
</dbReference>
<name>A0A919R402_9ACTN</name>
<evidence type="ECO:0000313" key="11">
    <source>
        <dbReference type="EMBL" id="GII79277.1"/>
    </source>
</evidence>
<dbReference type="PIRSF" id="PIRSF000110">
    <property type="entry name" value="G6PD"/>
    <property type="match status" value="1"/>
</dbReference>
<evidence type="ECO:0000256" key="5">
    <source>
        <dbReference type="ARBA" id="ARBA00023002"/>
    </source>
</evidence>
<dbReference type="GO" id="GO:0009051">
    <property type="term" value="P:pentose-phosphate shunt, oxidative branch"/>
    <property type="evidence" value="ECO:0007669"/>
    <property type="project" value="TreeGrafter"/>
</dbReference>
<dbReference type="SUPFAM" id="SSF55347">
    <property type="entry name" value="Glyceraldehyde-3-phosphate dehydrogenase-like, C-terminal domain"/>
    <property type="match status" value="1"/>
</dbReference>
<dbReference type="Gene3D" id="3.40.50.720">
    <property type="entry name" value="NAD(P)-binding Rossmann-like Domain"/>
    <property type="match status" value="1"/>
</dbReference>
<evidence type="ECO:0000259" key="10">
    <source>
        <dbReference type="Pfam" id="PF02781"/>
    </source>
</evidence>
<organism evidence="11 12">
    <name type="scientific">Sphaerisporangium rufum</name>
    <dbReference type="NCBI Taxonomy" id="1381558"/>
    <lineage>
        <taxon>Bacteria</taxon>
        <taxon>Bacillati</taxon>
        <taxon>Actinomycetota</taxon>
        <taxon>Actinomycetes</taxon>
        <taxon>Streptosporangiales</taxon>
        <taxon>Streptosporangiaceae</taxon>
        <taxon>Sphaerisporangium</taxon>
    </lineage>
</organism>
<dbReference type="Proteomes" id="UP000655287">
    <property type="component" value="Unassembled WGS sequence"/>
</dbReference>
<feature type="binding site" evidence="7">
    <location>
        <position position="141"/>
    </location>
    <ligand>
        <name>NADP(+)</name>
        <dbReference type="ChEBI" id="CHEBI:58349"/>
    </ligand>
</feature>
<dbReference type="GO" id="GO:0050661">
    <property type="term" value="F:NADP binding"/>
    <property type="evidence" value="ECO:0007669"/>
    <property type="project" value="UniProtKB-UniRule"/>
</dbReference>
<feature type="compositionally biased region" description="Basic and acidic residues" evidence="8">
    <location>
        <begin position="42"/>
        <end position="54"/>
    </location>
</feature>
<gene>
    <name evidence="7 11" type="primary">zwf</name>
    <name evidence="11" type="ORF">Sru01_42590</name>
</gene>
<feature type="binding site" evidence="7">
    <location>
        <position position="316"/>
    </location>
    <ligand>
        <name>substrate</name>
    </ligand>
</feature>
<dbReference type="AlphaFoldDB" id="A0A919R402"/>
<evidence type="ECO:0000256" key="3">
    <source>
        <dbReference type="ARBA" id="ARBA00022526"/>
    </source>
</evidence>
<comment type="pathway">
    <text evidence="1 7">Carbohydrate degradation; pentose phosphate pathway; D-ribulose 5-phosphate from D-glucose 6-phosphate (oxidative stage): step 1/3.</text>
</comment>
<keyword evidence="6 7" id="KW-0119">Carbohydrate metabolism</keyword>
<dbReference type="InterPro" id="IPR022674">
    <property type="entry name" value="G6P_DH_NAD-bd"/>
</dbReference>
<evidence type="ECO:0000256" key="4">
    <source>
        <dbReference type="ARBA" id="ARBA00022857"/>
    </source>
</evidence>
<evidence type="ECO:0000256" key="7">
    <source>
        <dbReference type="HAMAP-Rule" id="MF_00966"/>
    </source>
</evidence>
<keyword evidence="3 7" id="KW-0313">Glucose metabolism</keyword>
<evidence type="ECO:0000313" key="12">
    <source>
        <dbReference type="Proteomes" id="UP000655287"/>
    </source>
</evidence>
<reference evidence="11" key="1">
    <citation type="submission" date="2021-01" db="EMBL/GenBank/DDBJ databases">
        <title>Whole genome shotgun sequence of Sphaerisporangium rufum NBRC 109079.</title>
        <authorList>
            <person name="Komaki H."/>
            <person name="Tamura T."/>
        </authorList>
    </citation>
    <scope>NUCLEOTIDE SEQUENCE</scope>
    <source>
        <strain evidence="11">NBRC 109079</strain>
    </source>
</reference>
<feature type="domain" description="Glucose-6-phosphate dehydrogenase NAD-binding" evidence="9">
    <location>
        <begin position="104"/>
        <end position="287"/>
    </location>
</feature>
<dbReference type="Gene3D" id="3.30.360.10">
    <property type="entry name" value="Dihydrodipicolinate Reductase, domain 2"/>
    <property type="match status" value="1"/>
</dbReference>
<dbReference type="GO" id="GO:0005829">
    <property type="term" value="C:cytosol"/>
    <property type="evidence" value="ECO:0007669"/>
    <property type="project" value="TreeGrafter"/>
</dbReference>
<dbReference type="InterPro" id="IPR001282">
    <property type="entry name" value="G6P_DH"/>
</dbReference>
<comment type="caution">
    <text evidence="7">Lacks conserved residue(s) required for the propagation of feature annotation.</text>
</comment>
<keyword evidence="12" id="KW-1185">Reference proteome</keyword>